<dbReference type="SUPFAM" id="SSF52540">
    <property type="entry name" value="P-loop containing nucleoside triphosphate hydrolases"/>
    <property type="match status" value="1"/>
</dbReference>
<organism evidence="1 2">
    <name type="scientific">Salipiger mucosus DSM 16094</name>
    <dbReference type="NCBI Taxonomy" id="1123237"/>
    <lineage>
        <taxon>Bacteria</taxon>
        <taxon>Pseudomonadati</taxon>
        <taxon>Pseudomonadota</taxon>
        <taxon>Alphaproteobacteria</taxon>
        <taxon>Rhodobacterales</taxon>
        <taxon>Roseobacteraceae</taxon>
        <taxon>Salipiger</taxon>
    </lineage>
</organism>
<gene>
    <name evidence="1" type="ORF">Salmuc_03175</name>
</gene>
<proteinExistence type="predicted"/>
<evidence type="ECO:0008006" key="3">
    <source>
        <dbReference type="Google" id="ProtNLM"/>
    </source>
</evidence>
<dbReference type="InterPro" id="IPR027417">
    <property type="entry name" value="P-loop_NTPase"/>
</dbReference>
<comment type="caution">
    <text evidence="1">The sequence shown here is derived from an EMBL/GenBank/DDBJ whole genome shotgun (WGS) entry which is preliminary data.</text>
</comment>
<dbReference type="STRING" id="1123237.Salmuc_03175"/>
<dbReference type="Gene3D" id="3.40.50.300">
    <property type="entry name" value="P-loop containing nucleotide triphosphate hydrolases"/>
    <property type="match status" value="1"/>
</dbReference>
<evidence type="ECO:0000313" key="2">
    <source>
        <dbReference type="Proteomes" id="UP000015347"/>
    </source>
</evidence>
<dbReference type="EMBL" id="APVH01000075">
    <property type="protein sequence ID" value="EPX75541.1"/>
    <property type="molecule type" value="Genomic_DNA"/>
</dbReference>
<evidence type="ECO:0000313" key="1">
    <source>
        <dbReference type="EMBL" id="EPX75541.1"/>
    </source>
</evidence>
<sequence>MDPLDIVLHVGLPKTGTSAIQRTFAAHSRSRAAADPIAYYPKAGQNNYEAHFNLAMELHMPNRFDPALGSWADVADEIVRSDARRVLISSELFRDHFAKAVARKIGKLLPQARTRPAVYFRPQWEYLESGYLQIVRFGRTDRSLEEFVAQKEDQLSNYERIAKSWQAAFGEKQVAALPYDRTVRENGIVSSFARAMWGRDDNLDNEKRVNERTGLLAINAVFRVRDLCREALGDGDFILPAKTVSFITQSFRNDPRDPTDFTLISDDLRQRLFERSLARNEWLAKTFDTANWSAFLEAPVSTRPYMTRDDVPLSAQDLERCEAFAAEEIARQTRAA</sequence>
<keyword evidence="2" id="KW-1185">Reference proteome</keyword>
<accession>S9Q2N5</accession>
<protein>
    <recommendedName>
        <fullName evidence="3">Sulfotransferase family protein</fullName>
    </recommendedName>
</protein>
<dbReference type="OrthoDB" id="547419at2"/>
<dbReference type="HOGENOM" id="CLU_826084_0_0_5"/>
<dbReference type="RefSeq" id="WP_020039282.1">
    <property type="nucleotide sequence ID" value="NZ_KE557294.1"/>
</dbReference>
<dbReference type="Proteomes" id="UP000015347">
    <property type="component" value="Unassembled WGS sequence"/>
</dbReference>
<reference evidence="2" key="1">
    <citation type="journal article" date="2014" name="Stand. Genomic Sci.">
        <title>Genome sequence of the exopolysaccharide-producing Salipiger mucosus type strain (DSM 16094(T)), a moderately halophilic member of the Roseobacter clade.</title>
        <authorList>
            <person name="Riedel T."/>
            <person name="Spring S."/>
            <person name="Fiebig A."/>
            <person name="Petersen J."/>
            <person name="Kyrpides N.C."/>
            <person name="Goker M."/>
            <person name="Klenk H.P."/>
        </authorList>
    </citation>
    <scope>NUCLEOTIDE SEQUENCE [LARGE SCALE GENOMIC DNA]</scope>
    <source>
        <strain evidence="2">DSM 16094</strain>
    </source>
</reference>
<name>S9Q2N5_9RHOB</name>
<dbReference type="AlphaFoldDB" id="S9Q2N5"/>